<comment type="caution">
    <text evidence="4">The sequence shown here is derived from an EMBL/GenBank/DDBJ whole genome shotgun (WGS) entry which is preliminary data.</text>
</comment>
<feature type="region of interest" description="Disordered" evidence="2">
    <location>
        <begin position="1"/>
        <end position="20"/>
    </location>
</feature>
<feature type="domain" description="HTH cro/C1-type" evidence="3">
    <location>
        <begin position="18"/>
        <end position="72"/>
    </location>
</feature>
<dbReference type="PANTHER" id="PTHR46558:SF4">
    <property type="entry name" value="DNA-BIDING PHAGE PROTEIN"/>
    <property type="match status" value="1"/>
</dbReference>
<name>A0ABT1T1L3_9SPHI</name>
<sequence length="124" mass="14065">MMSETIKKKTNKSAGKNIRTLRHEHGWSQEDVANRLGISIPAFSKIETGVTDINLSRLEQIANIFEVSVVNLLSLEYTQEPSTQDLSLSIIQKKLVDREAEIANLQRKVILLYEELLNKNNVAM</sequence>
<keyword evidence="1" id="KW-0238">DNA-binding</keyword>
<dbReference type="RefSeq" id="WP_256538070.1">
    <property type="nucleotide sequence ID" value="NZ_JANHOH010000001.1"/>
</dbReference>
<gene>
    <name evidence="4" type="ORF">NPE20_07915</name>
</gene>
<dbReference type="SUPFAM" id="SSF47413">
    <property type="entry name" value="lambda repressor-like DNA-binding domains"/>
    <property type="match status" value="1"/>
</dbReference>
<dbReference type="Proteomes" id="UP001204376">
    <property type="component" value="Unassembled WGS sequence"/>
</dbReference>
<dbReference type="CDD" id="cd00093">
    <property type="entry name" value="HTH_XRE"/>
    <property type="match status" value="1"/>
</dbReference>
<dbReference type="PANTHER" id="PTHR46558">
    <property type="entry name" value="TRACRIPTIONAL REGULATORY PROTEIN-RELATED-RELATED"/>
    <property type="match status" value="1"/>
</dbReference>
<evidence type="ECO:0000313" key="5">
    <source>
        <dbReference type="Proteomes" id="UP001204376"/>
    </source>
</evidence>
<keyword evidence="5" id="KW-1185">Reference proteome</keyword>
<evidence type="ECO:0000313" key="4">
    <source>
        <dbReference type="EMBL" id="MCQ6957878.1"/>
    </source>
</evidence>
<dbReference type="SMART" id="SM00530">
    <property type="entry name" value="HTH_XRE"/>
    <property type="match status" value="1"/>
</dbReference>
<evidence type="ECO:0000256" key="2">
    <source>
        <dbReference type="SAM" id="MobiDB-lite"/>
    </source>
</evidence>
<proteinExistence type="predicted"/>
<organism evidence="4 5">
    <name type="scientific">Mucilaginibacter aquariorum</name>
    <dbReference type="NCBI Taxonomy" id="2967225"/>
    <lineage>
        <taxon>Bacteria</taxon>
        <taxon>Pseudomonadati</taxon>
        <taxon>Bacteroidota</taxon>
        <taxon>Sphingobacteriia</taxon>
        <taxon>Sphingobacteriales</taxon>
        <taxon>Sphingobacteriaceae</taxon>
        <taxon>Mucilaginibacter</taxon>
    </lineage>
</organism>
<dbReference type="Pfam" id="PF01381">
    <property type="entry name" value="HTH_3"/>
    <property type="match status" value="1"/>
</dbReference>
<dbReference type="InterPro" id="IPR001387">
    <property type="entry name" value="Cro/C1-type_HTH"/>
</dbReference>
<evidence type="ECO:0000256" key="1">
    <source>
        <dbReference type="ARBA" id="ARBA00023125"/>
    </source>
</evidence>
<dbReference type="Gene3D" id="1.10.260.40">
    <property type="entry name" value="lambda repressor-like DNA-binding domains"/>
    <property type="match status" value="1"/>
</dbReference>
<evidence type="ECO:0000259" key="3">
    <source>
        <dbReference type="PROSITE" id="PS50943"/>
    </source>
</evidence>
<protein>
    <submittedName>
        <fullName evidence="4">Helix-turn-helix domain-containing protein</fullName>
    </submittedName>
</protein>
<dbReference type="PROSITE" id="PS50943">
    <property type="entry name" value="HTH_CROC1"/>
    <property type="match status" value="1"/>
</dbReference>
<reference evidence="4 5" key="1">
    <citation type="submission" date="2022-07" db="EMBL/GenBank/DDBJ databases">
        <title>Mucilaginibacter sp. JC4.</title>
        <authorList>
            <person name="Le V."/>
            <person name="Ko S.-R."/>
            <person name="Ahn C.-Y."/>
            <person name="Oh H.-M."/>
        </authorList>
    </citation>
    <scope>NUCLEOTIDE SEQUENCE [LARGE SCALE GENOMIC DNA]</scope>
    <source>
        <strain evidence="4 5">JC4</strain>
    </source>
</reference>
<dbReference type="EMBL" id="JANHOH010000001">
    <property type="protein sequence ID" value="MCQ6957878.1"/>
    <property type="molecule type" value="Genomic_DNA"/>
</dbReference>
<dbReference type="InterPro" id="IPR010982">
    <property type="entry name" value="Lambda_DNA-bd_dom_sf"/>
</dbReference>
<accession>A0ABT1T1L3</accession>